<dbReference type="GO" id="GO:0046872">
    <property type="term" value="F:metal ion binding"/>
    <property type="evidence" value="ECO:0007669"/>
    <property type="project" value="UniProtKB-KW"/>
</dbReference>
<evidence type="ECO:0000256" key="3">
    <source>
        <dbReference type="ARBA" id="ARBA00022679"/>
    </source>
</evidence>
<keyword evidence="3" id="KW-0808">Transferase</keyword>
<dbReference type="AlphaFoldDB" id="A0A6V8JW07"/>
<dbReference type="Gene3D" id="3.40.50.280">
    <property type="entry name" value="Cobalamin-binding domain"/>
    <property type="match status" value="1"/>
</dbReference>
<reference evidence="10 11" key="2">
    <citation type="submission" date="2020-03" db="EMBL/GenBank/DDBJ databases">
        <authorList>
            <person name="Ichikawa N."/>
            <person name="Kimura A."/>
            <person name="Kitahashi Y."/>
            <person name="Uohara A."/>
        </authorList>
    </citation>
    <scope>NUCLEOTIDE SEQUENCE [LARGE SCALE GENOMIC DNA]</scope>
    <source>
        <strain evidence="10 11">NBRC 108639</strain>
    </source>
</reference>
<dbReference type="InterPro" id="IPR006638">
    <property type="entry name" value="Elp3/MiaA/NifB-like_rSAM"/>
</dbReference>
<dbReference type="Proteomes" id="UP000482800">
    <property type="component" value="Unassembled WGS sequence"/>
</dbReference>
<dbReference type="GO" id="GO:0051539">
    <property type="term" value="F:4 iron, 4 sulfur cluster binding"/>
    <property type="evidence" value="ECO:0007669"/>
    <property type="project" value="UniProtKB-KW"/>
</dbReference>
<dbReference type="SFLD" id="SFLDG01123">
    <property type="entry name" value="methyltransferase_(Class_B)"/>
    <property type="match status" value="1"/>
</dbReference>
<dbReference type="Gene3D" id="3.20.20.70">
    <property type="entry name" value="Aldolase class I"/>
    <property type="match status" value="1"/>
</dbReference>
<dbReference type="GO" id="GO:0003824">
    <property type="term" value="F:catalytic activity"/>
    <property type="evidence" value="ECO:0007669"/>
    <property type="project" value="InterPro"/>
</dbReference>
<dbReference type="InterPro" id="IPR058240">
    <property type="entry name" value="rSAM_sf"/>
</dbReference>
<dbReference type="PROSITE" id="PS51918">
    <property type="entry name" value="RADICAL_SAM"/>
    <property type="match status" value="1"/>
</dbReference>
<evidence type="ECO:0000259" key="8">
    <source>
        <dbReference type="PROSITE" id="PS51332"/>
    </source>
</evidence>
<evidence type="ECO:0000256" key="5">
    <source>
        <dbReference type="ARBA" id="ARBA00022723"/>
    </source>
</evidence>
<evidence type="ECO:0000256" key="1">
    <source>
        <dbReference type="ARBA" id="ARBA00001966"/>
    </source>
</evidence>
<keyword evidence="11" id="KW-1185">Reference proteome</keyword>
<evidence type="ECO:0000313" key="11">
    <source>
        <dbReference type="Proteomes" id="UP000482800"/>
    </source>
</evidence>
<comment type="cofactor">
    <cofactor evidence="1">
        <name>[4Fe-4S] cluster</name>
        <dbReference type="ChEBI" id="CHEBI:49883"/>
    </cofactor>
</comment>
<dbReference type="PANTHER" id="PTHR43409">
    <property type="entry name" value="ANAEROBIC MAGNESIUM-PROTOPORPHYRIN IX MONOMETHYL ESTER CYCLASE-RELATED"/>
    <property type="match status" value="1"/>
</dbReference>
<dbReference type="CDD" id="cd01335">
    <property type="entry name" value="Radical_SAM"/>
    <property type="match status" value="1"/>
</dbReference>
<dbReference type="PROSITE" id="PS51332">
    <property type="entry name" value="B12_BINDING"/>
    <property type="match status" value="1"/>
</dbReference>
<reference evidence="10 11" key="1">
    <citation type="submission" date="2020-03" db="EMBL/GenBank/DDBJ databases">
        <title>Whole genome shotgun sequence of Phytohabitans houttuyneae NBRC 108639.</title>
        <authorList>
            <person name="Komaki H."/>
            <person name="Tamura T."/>
        </authorList>
    </citation>
    <scope>NUCLEOTIDE SEQUENCE [LARGE SCALE GENOMIC DNA]</scope>
    <source>
        <strain evidence="10 11">NBRC 108639</strain>
    </source>
</reference>
<organism evidence="10 11">
    <name type="scientific">Phytohabitans houttuyneae</name>
    <dbReference type="NCBI Taxonomy" id="1076126"/>
    <lineage>
        <taxon>Bacteria</taxon>
        <taxon>Bacillati</taxon>
        <taxon>Actinomycetota</taxon>
        <taxon>Actinomycetes</taxon>
        <taxon>Micromonosporales</taxon>
        <taxon>Micromonosporaceae</taxon>
    </lineage>
</organism>
<evidence type="ECO:0000256" key="4">
    <source>
        <dbReference type="ARBA" id="ARBA00022691"/>
    </source>
</evidence>
<dbReference type="InterPro" id="IPR007197">
    <property type="entry name" value="rSAM"/>
</dbReference>
<dbReference type="SFLD" id="SFLDS00029">
    <property type="entry name" value="Radical_SAM"/>
    <property type="match status" value="1"/>
</dbReference>
<proteinExistence type="predicted"/>
<dbReference type="SUPFAM" id="SSF52242">
    <property type="entry name" value="Cobalamin (vitamin B12)-binding domain"/>
    <property type="match status" value="1"/>
</dbReference>
<dbReference type="InterPro" id="IPR036724">
    <property type="entry name" value="Cobalamin-bd_sf"/>
</dbReference>
<comment type="caution">
    <text evidence="10">The sequence shown here is derived from an EMBL/GenBank/DDBJ whole genome shotgun (WGS) entry which is preliminary data.</text>
</comment>
<keyword evidence="2" id="KW-0489">Methyltransferase</keyword>
<feature type="domain" description="Radical SAM core" evidence="9">
    <location>
        <begin position="218"/>
        <end position="476"/>
    </location>
</feature>
<dbReference type="SUPFAM" id="SSF102114">
    <property type="entry name" value="Radical SAM enzymes"/>
    <property type="match status" value="1"/>
</dbReference>
<gene>
    <name evidence="10" type="ORF">Phou_010030</name>
</gene>
<protein>
    <submittedName>
        <fullName evidence="10">Uncharacterized protein</fullName>
    </submittedName>
</protein>
<dbReference type="SFLD" id="SFLDG01082">
    <property type="entry name" value="B12-binding_domain_containing"/>
    <property type="match status" value="1"/>
</dbReference>
<evidence type="ECO:0000256" key="2">
    <source>
        <dbReference type="ARBA" id="ARBA00022603"/>
    </source>
</evidence>
<evidence type="ECO:0000313" key="10">
    <source>
        <dbReference type="EMBL" id="GFJ76823.1"/>
    </source>
</evidence>
<keyword evidence="5" id="KW-0479">Metal-binding</keyword>
<evidence type="ECO:0000256" key="7">
    <source>
        <dbReference type="ARBA" id="ARBA00023014"/>
    </source>
</evidence>
<evidence type="ECO:0000256" key="6">
    <source>
        <dbReference type="ARBA" id="ARBA00023004"/>
    </source>
</evidence>
<dbReference type="InterPro" id="IPR034466">
    <property type="entry name" value="Methyltransferase_Class_B"/>
</dbReference>
<dbReference type="InterPro" id="IPR006158">
    <property type="entry name" value="Cobalamin-bd"/>
</dbReference>
<keyword evidence="6" id="KW-0408">Iron</keyword>
<name>A0A6V8JW07_9ACTN</name>
<dbReference type="Pfam" id="PF04055">
    <property type="entry name" value="Radical_SAM"/>
    <property type="match status" value="1"/>
</dbReference>
<keyword evidence="7" id="KW-0411">Iron-sulfur</keyword>
<dbReference type="InterPro" id="IPR013785">
    <property type="entry name" value="Aldolase_TIM"/>
</dbReference>
<evidence type="ECO:0000259" key="9">
    <source>
        <dbReference type="PROSITE" id="PS51918"/>
    </source>
</evidence>
<dbReference type="GO" id="GO:0005829">
    <property type="term" value="C:cytosol"/>
    <property type="evidence" value="ECO:0007669"/>
    <property type="project" value="TreeGrafter"/>
</dbReference>
<feature type="domain" description="B12-binding" evidence="8">
    <location>
        <begin position="7"/>
        <end position="160"/>
    </location>
</feature>
<dbReference type="GO" id="GO:0031419">
    <property type="term" value="F:cobalamin binding"/>
    <property type="evidence" value="ECO:0007669"/>
    <property type="project" value="InterPro"/>
</dbReference>
<sequence length="492" mass="55058">MLLLSPPVQSPVGTTNKPNASLAYPNLAGAVRAHGVDVRIFDACVGDGDDPLQEMFDNPTMLPSGYMRTGVSDERVLEVAADYDIIGISSIFTDQETRVLHCARQIREAYPDKILISGGVNARSRLPRFFDAGFDVVCLSEAEFTIVEIIDAVRQSSRPDYSSIHGVAFVDSSGVTRINPARSKDVVWDLDKLPMPAWDLLPNKRYWKIARPHSGMFEPGVELRYAQLMTSLGCPFHCAYCHISGEQEGSIAGPIGKFRVKSDDRVLAELDFLKDLGVTDVFIEDDSLLGDKRRGLRLLRKIQGAGFTICDLNGINIIHLLKKWKADHEVLEALANAGFTQINLPFETGNLRVMRKYASNKLNIEMADIESLIVAMKEYNFRITGNYMIGYPDETMEEIETTLQLAREHMSYGMDAASFFVVVPLPGSALYDLSIAEGHFSPDFDPDNMNIYHANMSGTLVPADKLEEIRHRAWEEINRPWYVEKKRQTATK</sequence>
<dbReference type="EMBL" id="BLPF01000001">
    <property type="protein sequence ID" value="GFJ76823.1"/>
    <property type="molecule type" value="Genomic_DNA"/>
</dbReference>
<dbReference type="PANTHER" id="PTHR43409:SF7">
    <property type="entry name" value="BLL1977 PROTEIN"/>
    <property type="match status" value="1"/>
</dbReference>
<keyword evidence="4" id="KW-0949">S-adenosyl-L-methionine</keyword>
<dbReference type="InterPro" id="IPR051198">
    <property type="entry name" value="BchE-like"/>
</dbReference>
<dbReference type="SMART" id="SM00729">
    <property type="entry name" value="Elp3"/>
    <property type="match status" value="1"/>
</dbReference>
<accession>A0A6V8JW07</accession>